<feature type="non-terminal residue" evidence="1">
    <location>
        <position position="33"/>
    </location>
</feature>
<evidence type="ECO:0000313" key="2">
    <source>
        <dbReference type="Proteomes" id="UP000257559"/>
    </source>
</evidence>
<evidence type="ECO:0000313" key="1">
    <source>
        <dbReference type="EMBL" id="SYV96747.1"/>
    </source>
</evidence>
<protein>
    <submittedName>
        <fullName evidence="1">Uncharacterized protein</fullName>
    </submittedName>
</protein>
<organism evidence="1 2">
    <name type="scientific">Mycoplasmopsis edwardii</name>
    <dbReference type="NCBI Taxonomy" id="53558"/>
    <lineage>
        <taxon>Bacteria</taxon>
        <taxon>Bacillati</taxon>
        <taxon>Mycoplasmatota</taxon>
        <taxon>Mycoplasmoidales</taxon>
        <taxon>Metamycoplasmataceae</taxon>
        <taxon>Mycoplasmopsis</taxon>
    </lineage>
</organism>
<keyword evidence="2" id="KW-1185">Reference proteome</keyword>
<accession>A0A3B0PLU8</accession>
<dbReference type="KEGG" id="medw:NCTC10132_00080"/>
<dbReference type="Proteomes" id="UP000257559">
    <property type="component" value="Chromosome"/>
</dbReference>
<name>A0A3B0PLU8_9BACT</name>
<reference evidence="2" key="1">
    <citation type="submission" date="2018-06" db="EMBL/GenBank/DDBJ databases">
        <authorList>
            <consortium name="Pathogen Informatics"/>
        </authorList>
    </citation>
    <scope>NUCLEOTIDE SEQUENCE [LARGE SCALE GENOMIC DNA]</scope>
    <source>
        <strain evidence="2">NCTC10132</strain>
    </source>
</reference>
<dbReference type="EMBL" id="LS991951">
    <property type="protein sequence ID" value="SYV96747.1"/>
    <property type="molecule type" value="Genomic_DNA"/>
</dbReference>
<proteinExistence type="predicted"/>
<gene>
    <name evidence="1" type="ORF">NCTC10132_00080</name>
</gene>
<dbReference type="AlphaFoldDB" id="A0A3B0PLU8"/>
<sequence length="33" mass="3722">MLADKTAIVNFLHDGLSKTNEKPSLSMAERAFW</sequence>